<name>A0A375YLY0_MYCPF</name>
<reference evidence="3 4" key="1">
    <citation type="submission" date="2018-05" db="EMBL/GenBank/DDBJ databases">
        <authorList>
            <consortium name="IHU Genomes"/>
        </authorList>
    </citation>
    <scope>NUCLEOTIDE SEQUENCE [LARGE SCALE GENOMIC DNA]</scope>
    <source>
        <strain evidence="3 4">P7335</strain>
    </source>
</reference>
<evidence type="ECO:0000313" key="3">
    <source>
        <dbReference type="EMBL" id="SRX82167.1"/>
    </source>
</evidence>
<dbReference type="RefSeq" id="WP_083143621.1">
    <property type="nucleotide sequence ID" value="NZ_MVID01000009.1"/>
</dbReference>
<protein>
    <submittedName>
        <fullName evidence="3">Uncharacterized protein</fullName>
    </submittedName>
</protein>
<keyword evidence="4" id="KW-1185">Reference proteome</keyword>
<gene>
    <name evidence="3" type="ORF">MPP7335_03927</name>
</gene>
<dbReference type="Proteomes" id="UP000252008">
    <property type="component" value="Unassembled WGS sequence"/>
</dbReference>
<organism evidence="3 4">
    <name type="scientific">Mycolicibacterium parafortuitum</name>
    <name type="common">Mycobacterium parafortuitum</name>
    <dbReference type="NCBI Taxonomy" id="39692"/>
    <lineage>
        <taxon>Bacteria</taxon>
        <taxon>Bacillati</taxon>
        <taxon>Actinomycetota</taxon>
        <taxon>Actinomycetes</taxon>
        <taxon>Mycobacteriales</taxon>
        <taxon>Mycobacteriaceae</taxon>
        <taxon>Mycolicibacterium</taxon>
    </lineage>
</organism>
<dbReference type="AlphaFoldDB" id="A0A375YLY0"/>
<evidence type="ECO:0000256" key="1">
    <source>
        <dbReference type="SAM" id="MobiDB-lite"/>
    </source>
</evidence>
<proteinExistence type="predicted"/>
<keyword evidence="2" id="KW-0732">Signal</keyword>
<feature type="region of interest" description="Disordered" evidence="1">
    <location>
        <begin position="24"/>
        <end position="110"/>
    </location>
</feature>
<dbReference type="EMBL" id="UEGS01000001">
    <property type="protein sequence ID" value="SRX82167.1"/>
    <property type="molecule type" value="Genomic_DNA"/>
</dbReference>
<feature type="compositionally biased region" description="Pro residues" evidence="1">
    <location>
        <begin position="75"/>
        <end position="85"/>
    </location>
</feature>
<feature type="signal peptide" evidence="2">
    <location>
        <begin position="1"/>
        <end position="29"/>
    </location>
</feature>
<accession>A0A375YLY0</accession>
<sequence>MKLSQVLASAAVFGGLTAGAMGVASTAAAQEGWNPPPAPPAGAEAGHSPAQPGAMPAPAAPAGHDAVHPAAPAGWNPPPAAPPAGPNEGTPPAWAPPKPVDPSWANGQPQVWDEGWQHWGVWLNGVFVPTY</sequence>
<evidence type="ECO:0000313" key="4">
    <source>
        <dbReference type="Proteomes" id="UP000252008"/>
    </source>
</evidence>
<feature type="chain" id="PRO_5016729815" evidence="2">
    <location>
        <begin position="30"/>
        <end position="131"/>
    </location>
</feature>
<feature type="compositionally biased region" description="Low complexity" evidence="1">
    <location>
        <begin position="41"/>
        <end position="74"/>
    </location>
</feature>
<evidence type="ECO:0000256" key="2">
    <source>
        <dbReference type="SAM" id="SignalP"/>
    </source>
</evidence>